<evidence type="ECO:0000313" key="2">
    <source>
        <dbReference type="EMBL" id="KAF3189532.1"/>
    </source>
</evidence>
<dbReference type="EMBL" id="JAABOE010000008">
    <property type="protein sequence ID" value="KAF3189532.1"/>
    <property type="molecule type" value="Genomic_DNA"/>
</dbReference>
<dbReference type="AlphaFoldDB" id="A0A7C8Q228"/>
<organism evidence="2 3">
    <name type="scientific">Orbilia oligospora</name>
    <name type="common">Nematode-trapping fungus</name>
    <name type="synonym">Arthrobotrys oligospora</name>
    <dbReference type="NCBI Taxonomy" id="2813651"/>
    <lineage>
        <taxon>Eukaryota</taxon>
        <taxon>Fungi</taxon>
        <taxon>Dikarya</taxon>
        <taxon>Ascomycota</taxon>
        <taxon>Pezizomycotina</taxon>
        <taxon>Orbiliomycetes</taxon>
        <taxon>Orbiliales</taxon>
        <taxon>Orbiliaceae</taxon>
        <taxon>Orbilia</taxon>
    </lineage>
</organism>
<feature type="compositionally biased region" description="Basic and acidic residues" evidence="1">
    <location>
        <begin position="28"/>
        <end position="39"/>
    </location>
</feature>
<comment type="caution">
    <text evidence="2">The sequence shown here is derived from an EMBL/GenBank/DDBJ whole genome shotgun (WGS) entry which is preliminary data.</text>
</comment>
<dbReference type="Proteomes" id="UP000479691">
    <property type="component" value="Unassembled WGS sequence"/>
</dbReference>
<reference evidence="2 3" key="1">
    <citation type="submission" date="2019-06" db="EMBL/GenBank/DDBJ databases">
        <authorList>
            <person name="Palmer J.M."/>
        </authorList>
    </citation>
    <scope>NUCLEOTIDE SEQUENCE [LARGE SCALE GENOMIC DNA]</scope>
    <source>
        <strain evidence="2 3">TWF788</strain>
    </source>
</reference>
<evidence type="ECO:0000313" key="3">
    <source>
        <dbReference type="Proteomes" id="UP000479691"/>
    </source>
</evidence>
<feature type="region of interest" description="Disordered" evidence="1">
    <location>
        <begin position="1"/>
        <end position="111"/>
    </location>
</feature>
<accession>A0A7C8Q228</accession>
<name>A0A7C8Q228_ORBOL</name>
<feature type="compositionally biased region" description="Basic and acidic residues" evidence="1">
    <location>
        <begin position="7"/>
        <end position="18"/>
    </location>
</feature>
<protein>
    <submittedName>
        <fullName evidence="2">Uncharacterized protein</fullName>
    </submittedName>
</protein>
<proteinExistence type="predicted"/>
<gene>
    <name evidence="2" type="ORF">TWF788_010609</name>
</gene>
<feature type="compositionally biased region" description="Low complexity" evidence="1">
    <location>
        <begin position="43"/>
        <end position="70"/>
    </location>
</feature>
<evidence type="ECO:0000256" key="1">
    <source>
        <dbReference type="SAM" id="MobiDB-lite"/>
    </source>
</evidence>
<sequence length="384" mass="43026">MSPLPTLREDNTQTDSRDGMIPLPENCQDAHCDVQERYQKIQPSSSPLTLTLSSPPTPTSTSNSSLAPTPKDSTSATETGKDMRARKNRNQGSQPLEGGEASKGHTPPLLQVSTVTGSNRVSTALASRSYTPSLEPLLDDRTLAKQFNELDGKITDHVINYWHSGEISSRDYQTYINSDSSRQSWNKILFQGRPLLVNFGARVHMFRAILAYHVYSCIADWKILTYEQQVAIVRDGTIRNSVRRKICSSLRSSEQDKMRRVEIIFNILEKETRLHVSNENRYDDLHKESLENIAESVVNIGIQLGSQKDDFRFEFRNKDIDGGIRDNPLAVSLLGEPGANSETVEVVNEMGGTIRALVSPGVIRVPNSKNREEYFVRKTLVFTA</sequence>